<dbReference type="InterPro" id="IPR003004">
    <property type="entry name" value="GspF/PilC"/>
</dbReference>
<evidence type="ECO:0000313" key="15">
    <source>
        <dbReference type="Proteomes" id="UP000825179"/>
    </source>
</evidence>
<name>F5LAL9_CALTT</name>
<evidence type="ECO:0000259" key="11">
    <source>
        <dbReference type="Pfam" id="PF00482"/>
    </source>
</evidence>
<dbReference type="RefSeq" id="WP_007506313.1">
    <property type="nucleotide sequence ID" value="NZ_AFCE01000164.1"/>
</dbReference>
<evidence type="ECO:0000256" key="5">
    <source>
        <dbReference type="ARBA" id="ARBA00022519"/>
    </source>
</evidence>
<protein>
    <submittedName>
        <fullName evidence="12">Type II secretion system F domain containing protein</fullName>
    </submittedName>
    <submittedName>
        <fullName evidence="13">Type II secretion system F family protein</fullName>
    </submittedName>
</protein>
<dbReference type="PRINTS" id="PR00812">
    <property type="entry name" value="BCTERIALGSPF"/>
</dbReference>
<keyword evidence="6 9" id="KW-0812">Transmembrane</keyword>
<keyword evidence="3 9" id="KW-0813">Transport</keyword>
<evidence type="ECO:0000313" key="13">
    <source>
        <dbReference type="EMBL" id="QZT33519.1"/>
    </source>
</evidence>
<evidence type="ECO:0000256" key="8">
    <source>
        <dbReference type="ARBA" id="ARBA00023136"/>
    </source>
</evidence>
<dbReference type="OrthoDB" id="9805682at2"/>
<dbReference type="Proteomes" id="UP000825179">
    <property type="component" value="Chromosome"/>
</dbReference>
<feature type="transmembrane region" description="Helical" evidence="10">
    <location>
        <begin position="164"/>
        <end position="187"/>
    </location>
</feature>
<dbReference type="Pfam" id="PF00482">
    <property type="entry name" value="T2SSF"/>
    <property type="match status" value="2"/>
</dbReference>
<feature type="transmembrane region" description="Helical" evidence="10">
    <location>
        <begin position="374"/>
        <end position="398"/>
    </location>
</feature>
<dbReference type="AlphaFoldDB" id="F5LAL9"/>
<dbReference type="InterPro" id="IPR018076">
    <property type="entry name" value="T2SS_GspF_dom"/>
</dbReference>
<keyword evidence="15" id="KW-1185">Reference proteome</keyword>
<dbReference type="Gene3D" id="1.20.81.30">
    <property type="entry name" value="Type II secretion system (T2SS), domain F"/>
    <property type="match status" value="2"/>
</dbReference>
<dbReference type="EMBL" id="CP082237">
    <property type="protein sequence ID" value="QZT33519.1"/>
    <property type="molecule type" value="Genomic_DNA"/>
</dbReference>
<gene>
    <name evidence="12" type="ORF">CathTA2_2954</name>
    <name evidence="13" type="ORF">HUR95_14925</name>
</gene>
<evidence type="ECO:0000256" key="1">
    <source>
        <dbReference type="ARBA" id="ARBA00004429"/>
    </source>
</evidence>
<evidence type="ECO:0000256" key="9">
    <source>
        <dbReference type="RuleBase" id="RU003923"/>
    </source>
</evidence>
<dbReference type="eggNOG" id="COG1459">
    <property type="taxonomic scope" value="Bacteria"/>
</dbReference>
<dbReference type="InterPro" id="IPR001992">
    <property type="entry name" value="T2SS_GspF/T4SS_PilC_CS"/>
</dbReference>
<keyword evidence="5" id="KW-0997">Cell inner membrane</keyword>
<reference evidence="13" key="3">
    <citation type="submission" date="2021-08" db="EMBL/GenBank/DDBJ databases">
        <authorList>
            <person name="de Jong S."/>
            <person name="van den Broek M."/>
            <person name="Merkel A."/>
            <person name="de la Torre Cortes P."/>
            <person name="Kalamorz F."/>
            <person name="Cook G."/>
            <person name="van Loosdrecht M."/>
            <person name="McMillan D."/>
        </authorList>
    </citation>
    <scope>NUCLEOTIDE SEQUENCE</scope>
    <source>
        <strain evidence="13">TA2.A1</strain>
    </source>
</reference>
<feature type="domain" description="Type II secretion system protein GspF" evidence="11">
    <location>
        <begin position="272"/>
        <end position="393"/>
    </location>
</feature>
<dbReference type="EMBL" id="AFCE01000164">
    <property type="protein sequence ID" value="EGL81591.1"/>
    <property type="molecule type" value="Genomic_DNA"/>
</dbReference>
<evidence type="ECO:0000256" key="2">
    <source>
        <dbReference type="ARBA" id="ARBA00005745"/>
    </source>
</evidence>
<dbReference type="GO" id="GO:0009306">
    <property type="term" value="P:protein secretion"/>
    <property type="evidence" value="ECO:0007669"/>
    <property type="project" value="InterPro"/>
</dbReference>
<sequence>MAHYEYVGRDRSGKKRTGKIIAHSRSEVIAALRDKGIAVLDIREVKPGLLQSEITLGTPVKLRDLVVFLRQFATLLRSGVTVVDSTNILSRQTESKALHKVLLSVEEDLRAGNPLSASVAKHPKIFPPILVSMVQAGEAAGNLDEVLERLALYFEKQHETRQKVLSALAYPVAVGLIAVVVVAFLLVQVVPAFTDLFASVGSELPLITRFVLEASGWMQSYWWLLLLAAVLIYAAKVLARRHAQGRYYLDHMKLKLPVFGRLLQKALLARMSRTLSSLFSSSVPILQSLSIVERVAENEVIARAMREAREALEKGFPLHETLARHWVFPPMVVHMVAIGEQTGTLDHMLAKVADFYEMEVDQATSQLKSLIEPLLIVLLGVLVGTIVIAIIVPMFTIFNEIGNL</sequence>
<dbReference type="GO" id="GO:0005886">
    <property type="term" value="C:plasma membrane"/>
    <property type="evidence" value="ECO:0007669"/>
    <property type="project" value="UniProtKB-SubCell"/>
</dbReference>
<dbReference type="PROSITE" id="PS00874">
    <property type="entry name" value="T2SP_F"/>
    <property type="match status" value="1"/>
</dbReference>
<evidence type="ECO:0000256" key="6">
    <source>
        <dbReference type="ARBA" id="ARBA00022692"/>
    </source>
</evidence>
<reference evidence="13 15" key="2">
    <citation type="journal article" date="2020" name="Extremophiles">
        <title>Genomic analysis of Caldalkalibacillus thermarum TA2.A1 reveals aerobic alkaliphilic metabolism and evolutionary hallmarks linking alkaliphilic bacteria and plant life.</title>
        <authorList>
            <person name="de Jong S.I."/>
            <person name="van den Broek M.A."/>
            <person name="Merkel A.Y."/>
            <person name="de la Torre Cortes P."/>
            <person name="Kalamorz F."/>
            <person name="Cook G.M."/>
            <person name="van Loosdrecht M.C.M."/>
            <person name="McMillan D.G.G."/>
        </authorList>
    </citation>
    <scope>NUCLEOTIDE SEQUENCE [LARGE SCALE GENOMIC DNA]</scope>
    <source>
        <strain evidence="13 15">TA2.A1</strain>
    </source>
</reference>
<comment type="similarity">
    <text evidence="2 9">Belongs to the GSP F family.</text>
</comment>
<dbReference type="InterPro" id="IPR042094">
    <property type="entry name" value="T2SS_GspF_sf"/>
</dbReference>
<evidence type="ECO:0000256" key="7">
    <source>
        <dbReference type="ARBA" id="ARBA00022989"/>
    </source>
</evidence>
<keyword evidence="7 10" id="KW-1133">Transmembrane helix</keyword>
<dbReference type="KEGG" id="cthu:HUR95_14925"/>
<dbReference type="Proteomes" id="UP000010716">
    <property type="component" value="Unassembled WGS sequence"/>
</dbReference>
<proteinExistence type="inferred from homology"/>
<feature type="domain" description="Type II secretion system protein GspF" evidence="11">
    <location>
        <begin position="68"/>
        <end position="191"/>
    </location>
</feature>
<feature type="transmembrane region" description="Helical" evidence="10">
    <location>
        <begin position="221"/>
        <end position="239"/>
    </location>
</feature>
<dbReference type="FunFam" id="1.20.81.30:FF:000001">
    <property type="entry name" value="Type II secretion system protein F"/>
    <property type="match status" value="2"/>
</dbReference>
<organism evidence="12 14">
    <name type="scientific">Caldalkalibacillus thermarum (strain TA2.A1)</name>
    <dbReference type="NCBI Taxonomy" id="986075"/>
    <lineage>
        <taxon>Bacteria</taxon>
        <taxon>Bacillati</taxon>
        <taxon>Bacillota</taxon>
        <taxon>Bacilli</taxon>
        <taxon>Bacillales</taxon>
        <taxon>Bacillaceae</taxon>
        <taxon>Caldalkalibacillus</taxon>
    </lineage>
</organism>
<dbReference type="PANTHER" id="PTHR30012">
    <property type="entry name" value="GENERAL SECRETION PATHWAY PROTEIN"/>
    <property type="match status" value="1"/>
</dbReference>
<reference evidence="12 14" key="1">
    <citation type="journal article" date="2011" name="J. Bacteriol.">
        <title>Draft genome sequence of the thermoalkaliphilic Caldalkalibacillus thermarum strain TA2.A1.</title>
        <authorList>
            <person name="Kalamorz F."/>
            <person name="Keis S."/>
            <person name="McMillan D.G."/>
            <person name="Olsson K."/>
            <person name="Stanton J.A."/>
            <person name="Stockwell P."/>
            <person name="Black M.A."/>
            <person name="Klingeman D.M."/>
            <person name="Land M.L."/>
            <person name="Han C.S."/>
            <person name="Martin S.L."/>
            <person name="Becher S.A."/>
            <person name="Peddie C.J."/>
            <person name="Morgan H.W."/>
            <person name="Matthies D."/>
            <person name="Preiss L."/>
            <person name="Meier T."/>
            <person name="Brown S.D."/>
            <person name="Cook G.M."/>
        </authorList>
    </citation>
    <scope>NUCLEOTIDE SEQUENCE [LARGE SCALE GENOMIC DNA]</scope>
    <source>
        <strain evidence="12 14">TA2.A1</strain>
    </source>
</reference>
<keyword evidence="8 10" id="KW-0472">Membrane</keyword>
<accession>F5LAL9</accession>
<evidence type="ECO:0000256" key="4">
    <source>
        <dbReference type="ARBA" id="ARBA00022475"/>
    </source>
</evidence>
<evidence type="ECO:0000256" key="10">
    <source>
        <dbReference type="SAM" id="Phobius"/>
    </source>
</evidence>
<keyword evidence="4" id="KW-1003">Cell membrane</keyword>
<evidence type="ECO:0000256" key="3">
    <source>
        <dbReference type="ARBA" id="ARBA00022448"/>
    </source>
</evidence>
<evidence type="ECO:0000313" key="14">
    <source>
        <dbReference type="Proteomes" id="UP000010716"/>
    </source>
</evidence>
<evidence type="ECO:0000313" key="12">
    <source>
        <dbReference type="EMBL" id="EGL81591.1"/>
    </source>
</evidence>
<dbReference type="PANTHER" id="PTHR30012:SF0">
    <property type="entry name" value="TYPE II SECRETION SYSTEM PROTEIN F-RELATED"/>
    <property type="match status" value="1"/>
</dbReference>
<comment type="subcellular location">
    <subcellularLocation>
        <location evidence="1">Cell inner membrane</location>
        <topology evidence="1">Multi-pass membrane protein</topology>
    </subcellularLocation>
    <subcellularLocation>
        <location evidence="9">Cell membrane</location>
        <topology evidence="9">Multi-pass membrane protein</topology>
    </subcellularLocation>
</comment>